<gene>
    <name evidence="2" type="ORF">GCM10023231_04710</name>
</gene>
<dbReference type="PANTHER" id="PTHR18964:SF149">
    <property type="entry name" value="BIFUNCTIONAL UDP-N-ACETYLGLUCOSAMINE 2-EPIMERASE_N-ACETYLMANNOSAMINE KINASE"/>
    <property type="match status" value="1"/>
</dbReference>
<dbReference type="SUPFAM" id="SSF53067">
    <property type="entry name" value="Actin-like ATPase domain"/>
    <property type="match status" value="1"/>
</dbReference>
<dbReference type="EMBL" id="BAABIQ010000003">
    <property type="protein sequence ID" value="GAA4780634.1"/>
    <property type="molecule type" value="Genomic_DNA"/>
</dbReference>
<evidence type="ECO:0000313" key="3">
    <source>
        <dbReference type="Proteomes" id="UP001501411"/>
    </source>
</evidence>
<dbReference type="Pfam" id="PF00480">
    <property type="entry name" value="ROK"/>
    <property type="match status" value="1"/>
</dbReference>
<sequence length="394" mass="42490">MTAKFLKQQYLRKAILKQLYYQGPLSLADVCAHTHKSLPVVSSAINALLEEGYIKEHGLAPSTGGRRPITYLLNKEKRTCILVAAVDQLEVRIGAYNLLNELIVPVNSFPLDLADSRTAIDHLVGFLQQAIQIAQLSKEEILGIGIAMPGVYNVKEGINHTFFPDIANLPNHLSELLAIPVYIDNDSRAIAMAELKFGAAKGYKDVMIVNIGWGIGLGMIVDGMLFSGHNGYAGEFSHIPLANSNNLCSCGKRGCLEVDASLLVLVDKAHREMSFGAKSKLEQLFKDESALAGEHLLAAARSGDPLAISLLAEGGFMIGKGLATLIHIMNPERIVLSGRGASAGKIWLAPVHQAINEFCIPRLAEQTSITVSNTSQEIQLLGAATVVVENTNFT</sequence>
<organism evidence="2 3">
    <name type="scientific">Olivibacter ginsenosidimutans</name>
    <dbReference type="NCBI Taxonomy" id="1176537"/>
    <lineage>
        <taxon>Bacteria</taxon>
        <taxon>Pseudomonadati</taxon>
        <taxon>Bacteroidota</taxon>
        <taxon>Sphingobacteriia</taxon>
        <taxon>Sphingobacteriales</taxon>
        <taxon>Sphingobacteriaceae</taxon>
        <taxon>Olivibacter</taxon>
    </lineage>
</organism>
<evidence type="ECO:0000256" key="1">
    <source>
        <dbReference type="ARBA" id="ARBA00006479"/>
    </source>
</evidence>
<reference evidence="3" key="1">
    <citation type="journal article" date="2019" name="Int. J. Syst. Evol. Microbiol.">
        <title>The Global Catalogue of Microorganisms (GCM) 10K type strain sequencing project: providing services to taxonomists for standard genome sequencing and annotation.</title>
        <authorList>
            <consortium name="The Broad Institute Genomics Platform"/>
            <consortium name="The Broad Institute Genome Sequencing Center for Infectious Disease"/>
            <person name="Wu L."/>
            <person name="Ma J."/>
        </authorList>
    </citation>
    <scope>NUCLEOTIDE SEQUENCE [LARGE SCALE GENOMIC DNA]</scope>
    <source>
        <strain evidence="3">JCM 18200</strain>
    </source>
</reference>
<dbReference type="InterPro" id="IPR000600">
    <property type="entry name" value="ROK"/>
</dbReference>
<dbReference type="InterPro" id="IPR036388">
    <property type="entry name" value="WH-like_DNA-bd_sf"/>
</dbReference>
<dbReference type="Gene3D" id="3.30.420.40">
    <property type="match status" value="2"/>
</dbReference>
<dbReference type="PANTHER" id="PTHR18964">
    <property type="entry name" value="ROK (REPRESSOR, ORF, KINASE) FAMILY"/>
    <property type="match status" value="1"/>
</dbReference>
<evidence type="ECO:0000313" key="2">
    <source>
        <dbReference type="EMBL" id="GAA4780634.1"/>
    </source>
</evidence>
<comment type="caution">
    <text evidence="2">The sequence shown here is derived from an EMBL/GenBank/DDBJ whole genome shotgun (WGS) entry which is preliminary data.</text>
</comment>
<name>A0ABP9AFB3_9SPHI</name>
<accession>A0ABP9AFB3</accession>
<protein>
    <submittedName>
        <fullName evidence="2">ROK family transcriptional regulator</fullName>
    </submittedName>
</protein>
<proteinExistence type="inferred from homology"/>
<dbReference type="Gene3D" id="1.10.10.10">
    <property type="entry name" value="Winged helix-like DNA-binding domain superfamily/Winged helix DNA-binding domain"/>
    <property type="match status" value="1"/>
</dbReference>
<dbReference type="Pfam" id="PF13412">
    <property type="entry name" value="HTH_24"/>
    <property type="match status" value="1"/>
</dbReference>
<dbReference type="InterPro" id="IPR036390">
    <property type="entry name" value="WH_DNA-bd_sf"/>
</dbReference>
<dbReference type="RefSeq" id="WP_345230084.1">
    <property type="nucleotide sequence ID" value="NZ_BAABIQ010000003.1"/>
</dbReference>
<keyword evidence="3" id="KW-1185">Reference proteome</keyword>
<dbReference type="SUPFAM" id="SSF46785">
    <property type="entry name" value="Winged helix' DNA-binding domain"/>
    <property type="match status" value="1"/>
</dbReference>
<comment type="similarity">
    <text evidence="1">Belongs to the ROK (NagC/XylR) family.</text>
</comment>
<dbReference type="InterPro" id="IPR043129">
    <property type="entry name" value="ATPase_NBD"/>
</dbReference>
<dbReference type="Proteomes" id="UP001501411">
    <property type="component" value="Unassembled WGS sequence"/>
</dbReference>